<organism evidence="2 3">
    <name type="scientific">Ramazzottius varieornatus</name>
    <name type="common">Water bear</name>
    <name type="synonym">Tardigrade</name>
    <dbReference type="NCBI Taxonomy" id="947166"/>
    <lineage>
        <taxon>Eukaryota</taxon>
        <taxon>Metazoa</taxon>
        <taxon>Ecdysozoa</taxon>
        <taxon>Tardigrada</taxon>
        <taxon>Eutardigrada</taxon>
        <taxon>Parachela</taxon>
        <taxon>Hypsibioidea</taxon>
        <taxon>Ramazzottiidae</taxon>
        <taxon>Ramazzottius</taxon>
    </lineage>
</organism>
<evidence type="ECO:0000256" key="1">
    <source>
        <dbReference type="SAM" id="MobiDB-lite"/>
    </source>
</evidence>
<evidence type="ECO:0000313" key="2">
    <source>
        <dbReference type="EMBL" id="GAV09778.1"/>
    </source>
</evidence>
<sequence length="99" mass="12018">MGGQSANKLFPDEFSYNKLEKMPQKEVIPFVLQKRDVPYLLYWWLFFMREHVKPMHDVIDQRYRKKYGSPIRDPEYDDYPEDEDSDFPEGEDGCSWDDE</sequence>
<feature type="compositionally biased region" description="Acidic residues" evidence="1">
    <location>
        <begin position="75"/>
        <end position="99"/>
    </location>
</feature>
<protein>
    <submittedName>
        <fullName evidence="2">Uncharacterized protein</fullName>
    </submittedName>
</protein>
<gene>
    <name evidence="2" type="primary">RvY_19263-1</name>
    <name evidence="2" type="synonym">RvY_19263.1</name>
    <name evidence="2" type="ORF">RvY_19263</name>
</gene>
<name>A0A1D1WAT8_RAMVA</name>
<proteinExistence type="predicted"/>
<reference evidence="2 3" key="1">
    <citation type="journal article" date="2016" name="Nat. Commun.">
        <title>Extremotolerant tardigrade genome and improved radiotolerance of human cultured cells by tardigrade-unique protein.</title>
        <authorList>
            <person name="Hashimoto T."/>
            <person name="Horikawa D.D."/>
            <person name="Saito Y."/>
            <person name="Kuwahara H."/>
            <person name="Kozuka-Hata H."/>
            <person name="Shin-I T."/>
            <person name="Minakuchi Y."/>
            <person name="Ohishi K."/>
            <person name="Motoyama A."/>
            <person name="Aizu T."/>
            <person name="Enomoto A."/>
            <person name="Kondo K."/>
            <person name="Tanaka S."/>
            <person name="Hara Y."/>
            <person name="Koshikawa S."/>
            <person name="Sagara H."/>
            <person name="Miura T."/>
            <person name="Yokobori S."/>
            <person name="Miyagawa K."/>
            <person name="Suzuki Y."/>
            <person name="Kubo T."/>
            <person name="Oyama M."/>
            <person name="Kohara Y."/>
            <person name="Fujiyama A."/>
            <person name="Arakawa K."/>
            <person name="Katayama T."/>
            <person name="Toyoda A."/>
            <person name="Kunieda T."/>
        </authorList>
    </citation>
    <scope>NUCLEOTIDE SEQUENCE [LARGE SCALE GENOMIC DNA]</scope>
    <source>
        <strain evidence="2 3">YOKOZUNA-1</strain>
    </source>
</reference>
<dbReference type="EMBL" id="BDGG01000027">
    <property type="protein sequence ID" value="GAV09778.1"/>
    <property type="molecule type" value="Genomic_DNA"/>
</dbReference>
<feature type="region of interest" description="Disordered" evidence="1">
    <location>
        <begin position="68"/>
        <end position="99"/>
    </location>
</feature>
<dbReference type="Proteomes" id="UP000186922">
    <property type="component" value="Unassembled WGS sequence"/>
</dbReference>
<dbReference type="AlphaFoldDB" id="A0A1D1WAT8"/>
<comment type="caution">
    <text evidence="2">The sequence shown here is derived from an EMBL/GenBank/DDBJ whole genome shotgun (WGS) entry which is preliminary data.</text>
</comment>
<evidence type="ECO:0000313" key="3">
    <source>
        <dbReference type="Proteomes" id="UP000186922"/>
    </source>
</evidence>
<accession>A0A1D1WAT8</accession>
<keyword evidence="3" id="KW-1185">Reference proteome</keyword>